<dbReference type="NCBIfam" id="NF047581">
    <property type="entry name" value="gp105_phage_fam"/>
    <property type="match status" value="1"/>
</dbReference>
<gene>
    <name evidence="1" type="ORF">LMG21510_01925</name>
</gene>
<name>A0ABM8WXL0_9BURK</name>
<evidence type="ECO:0000313" key="2">
    <source>
        <dbReference type="Proteomes" id="UP000721236"/>
    </source>
</evidence>
<protein>
    <recommendedName>
        <fullName evidence="3">DUF3277 domain-containing protein</fullName>
    </recommendedName>
</protein>
<accession>A0ABM8WXL0</accession>
<dbReference type="RefSeq" id="WP_222201287.1">
    <property type="nucleotide sequence ID" value="NZ_CAJZAH010000002.1"/>
</dbReference>
<sequence>MTTRTYDPSRVNVTVGAATLSGFAADTFISIEEVGDGVTSVVGADGEVARAMSSDRRCRVKITLQQTSAGNDVLSALLQADRLSGGGNLFPIAVADLRGRTVFTSSEAWVVKYPTAEFGAEVGSREWTIETGNSAFFVGGNAA</sequence>
<reference evidence="1 2" key="1">
    <citation type="submission" date="2021-08" db="EMBL/GenBank/DDBJ databases">
        <authorList>
            <person name="Peeters C."/>
        </authorList>
    </citation>
    <scope>NUCLEOTIDE SEQUENCE [LARGE SCALE GENOMIC DNA]</scope>
    <source>
        <strain evidence="1 2">LMG 21510</strain>
    </source>
</reference>
<dbReference type="Proteomes" id="UP000721236">
    <property type="component" value="Unassembled WGS sequence"/>
</dbReference>
<comment type="caution">
    <text evidence="1">The sequence shown here is derived from an EMBL/GenBank/DDBJ whole genome shotgun (WGS) entry which is preliminary data.</text>
</comment>
<dbReference type="InterPro" id="IPR021695">
    <property type="entry name" value="Phage_KPP10_Orf10"/>
</dbReference>
<evidence type="ECO:0008006" key="3">
    <source>
        <dbReference type="Google" id="ProtNLM"/>
    </source>
</evidence>
<evidence type="ECO:0000313" key="1">
    <source>
        <dbReference type="EMBL" id="CAG9172289.1"/>
    </source>
</evidence>
<dbReference type="Pfam" id="PF11681">
    <property type="entry name" value="Phage_Tube_PhiTE"/>
    <property type="match status" value="1"/>
</dbReference>
<keyword evidence="2" id="KW-1185">Reference proteome</keyword>
<proteinExistence type="predicted"/>
<organism evidence="1 2">
    <name type="scientific">Cupriavidus respiraculi</name>
    <dbReference type="NCBI Taxonomy" id="195930"/>
    <lineage>
        <taxon>Bacteria</taxon>
        <taxon>Pseudomonadati</taxon>
        <taxon>Pseudomonadota</taxon>
        <taxon>Betaproteobacteria</taxon>
        <taxon>Burkholderiales</taxon>
        <taxon>Burkholderiaceae</taxon>
        <taxon>Cupriavidus</taxon>
    </lineage>
</organism>
<dbReference type="EMBL" id="CAJZAH010000002">
    <property type="protein sequence ID" value="CAG9172289.1"/>
    <property type="molecule type" value="Genomic_DNA"/>
</dbReference>